<dbReference type="RefSeq" id="WP_113630886.1">
    <property type="nucleotide sequence ID" value="NZ_QHCV01000052.1"/>
</dbReference>
<dbReference type="Proteomes" id="UP000251577">
    <property type="component" value="Unassembled WGS sequence"/>
</dbReference>
<feature type="region of interest" description="Disordered" evidence="1">
    <location>
        <begin position="172"/>
        <end position="191"/>
    </location>
</feature>
<dbReference type="EMBL" id="QHCV01000052">
    <property type="protein sequence ID" value="RAV31878.1"/>
    <property type="molecule type" value="Genomic_DNA"/>
</dbReference>
<name>A0A364V5I4_9CORY</name>
<evidence type="ECO:0000256" key="2">
    <source>
        <dbReference type="SAM" id="SignalP"/>
    </source>
</evidence>
<feature type="region of interest" description="Disordered" evidence="1">
    <location>
        <begin position="26"/>
        <end position="99"/>
    </location>
</feature>
<dbReference type="Pfam" id="PF26526">
    <property type="entry name" value="DUF8175"/>
    <property type="match status" value="1"/>
</dbReference>
<organism evidence="4 5">
    <name type="scientific">Corynebacterium heidelbergense</name>
    <dbReference type="NCBI Taxonomy" id="2055947"/>
    <lineage>
        <taxon>Bacteria</taxon>
        <taxon>Bacillati</taxon>
        <taxon>Actinomycetota</taxon>
        <taxon>Actinomycetes</taxon>
        <taxon>Mycobacteriales</taxon>
        <taxon>Corynebacteriaceae</taxon>
        <taxon>Corynebacterium</taxon>
    </lineage>
</organism>
<feature type="signal peptide" evidence="2">
    <location>
        <begin position="1"/>
        <end position="27"/>
    </location>
</feature>
<keyword evidence="5" id="KW-1185">Reference proteome</keyword>
<feature type="chain" id="PRO_5016901751" description="DUF8175 domain-containing protein" evidence="2">
    <location>
        <begin position="28"/>
        <end position="277"/>
    </location>
</feature>
<feature type="domain" description="DUF8175" evidence="3">
    <location>
        <begin position="85"/>
        <end position="251"/>
    </location>
</feature>
<dbReference type="AlphaFoldDB" id="A0A364V5I4"/>
<proteinExistence type="predicted"/>
<evidence type="ECO:0000259" key="3">
    <source>
        <dbReference type="Pfam" id="PF26526"/>
    </source>
</evidence>
<comment type="caution">
    <text evidence="4">The sequence shown here is derived from an EMBL/GenBank/DDBJ whole genome shotgun (WGS) entry which is preliminary data.</text>
</comment>
<reference evidence="4 5" key="1">
    <citation type="journal article" date="2018" name="Syst. Appl. Microbiol.">
        <title>Corynebacterium heidelbergense sp. nov., isolated from the preen glands of Egyptian geese (Alopochen aegyptiacus).</title>
        <authorList>
            <person name="Braun M.S."/>
            <person name="Wang E."/>
            <person name="Zimmermann S."/>
            <person name="Wink M."/>
        </authorList>
    </citation>
    <scope>NUCLEOTIDE SEQUENCE [LARGE SCALE GENOMIC DNA]</scope>
    <source>
        <strain evidence="4 5">647</strain>
    </source>
</reference>
<dbReference type="PROSITE" id="PS51257">
    <property type="entry name" value="PROKAR_LIPOPROTEIN"/>
    <property type="match status" value="1"/>
</dbReference>
<evidence type="ECO:0000313" key="5">
    <source>
        <dbReference type="Proteomes" id="UP000251577"/>
    </source>
</evidence>
<feature type="compositionally biased region" description="Polar residues" evidence="1">
    <location>
        <begin position="82"/>
        <end position="97"/>
    </location>
</feature>
<protein>
    <recommendedName>
        <fullName evidence="3">DUF8175 domain-containing protein</fullName>
    </recommendedName>
</protein>
<evidence type="ECO:0000256" key="1">
    <source>
        <dbReference type="SAM" id="MobiDB-lite"/>
    </source>
</evidence>
<accession>A0A364V5I4</accession>
<keyword evidence="2" id="KW-0732">Signal</keyword>
<gene>
    <name evidence="4" type="ORF">DLJ54_06105</name>
</gene>
<evidence type="ECO:0000313" key="4">
    <source>
        <dbReference type="EMBL" id="RAV31878.1"/>
    </source>
</evidence>
<sequence length="277" mass="29477">MVATRRNARSLGAAIAAALLGLGGAAACGTSPGRSDGADSAGSASQEDRRPPEQRFQWSAKAPDPHGVEVYAPPAGEGHGQVLSTATRTYDPGSTQARESRPENIIFQITDLGGIHPVAFSTSDGPTGFDGLVPVGYTQSAAGAALAAQAYMTAPTGQGYGDLVERVVEDATDADRRSARQHSDRMAGDAEMKERSVAGYYPASEGARVDLVAADRAEVMIYERGQKADGSVGFFGRPLSLHWAEGRWKISSFRKFPRMWEGDQLPPEAWQWVKHSN</sequence>
<dbReference type="InterPro" id="IPR058488">
    <property type="entry name" value="DUF8175"/>
</dbReference>